<dbReference type="InterPro" id="IPR041588">
    <property type="entry name" value="Integrase_H2C2"/>
</dbReference>
<sequence length="100" mass="11777">MNFVLQKQMEVSTFMKGFSLRTKNSLVKELLIKEAHESGVMGYFGKYKTYKTLLKHFFWWHMKCDVHSYAKSKVQPHGHYTPMPVPSMPWVDISMDFILG</sequence>
<dbReference type="PANTHER" id="PTHR35046">
    <property type="entry name" value="ZINC KNUCKLE (CCHC-TYPE) FAMILY PROTEIN"/>
    <property type="match status" value="1"/>
</dbReference>
<evidence type="ECO:0000313" key="2">
    <source>
        <dbReference type="EMBL" id="RDY01738.1"/>
    </source>
</evidence>
<accession>A0A371HG31</accession>
<dbReference type="OrthoDB" id="1933708at2759"/>
<evidence type="ECO:0000313" key="3">
    <source>
        <dbReference type="Proteomes" id="UP000257109"/>
    </source>
</evidence>
<dbReference type="Gene3D" id="1.10.340.70">
    <property type="match status" value="1"/>
</dbReference>
<reference evidence="2" key="1">
    <citation type="submission" date="2018-05" db="EMBL/GenBank/DDBJ databases">
        <title>Draft genome of Mucuna pruriens seed.</title>
        <authorList>
            <person name="Nnadi N.E."/>
            <person name="Vos R."/>
            <person name="Hasami M.H."/>
            <person name="Devisetty U.K."/>
            <person name="Aguiy J.C."/>
        </authorList>
    </citation>
    <scope>NUCLEOTIDE SEQUENCE [LARGE SCALE GENOMIC DNA]</scope>
    <source>
        <strain evidence="2">JCA_2017</strain>
    </source>
</reference>
<organism evidence="2 3">
    <name type="scientific">Mucuna pruriens</name>
    <name type="common">Velvet bean</name>
    <name type="synonym">Dolichos pruriens</name>
    <dbReference type="NCBI Taxonomy" id="157652"/>
    <lineage>
        <taxon>Eukaryota</taxon>
        <taxon>Viridiplantae</taxon>
        <taxon>Streptophyta</taxon>
        <taxon>Embryophyta</taxon>
        <taxon>Tracheophyta</taxon>
        <taxon>Spermatophyta</taxon>
        <taxon>Magnoliopsida</taxon>
        <taxon>eudicotyledons</taxon>
        <taxon>Gunneridae</taxon>
        <taxon>Pentapetalae</taxon>
        <taxon>rosids</taxon>
        <taxon>fabids</taxon>
        <taxon>Fabales</taxon>
        <taxon>Fabaceae</taxon>
        <taxon>Papilionoideae</taxon>
        <taxon>50 kb inversion clade</taxon>
        <taxon>NPAAA clade</taxon>
        <taxon>indigoferoid/millettioid clade</taxon>
        <taxon>Phaseoleae</taxon>
        <taxon>Mucuna</taxon>
    </lineage>
</organism>
<name>A0A371HG31_MUCPR</name>
<keyword evidence="3" id="KW-1185">Reference proteome</keyword>
<comment type="caution">
    <text evidence="2">The sequence shown here is derived from an EMBL/GenBank/DDBJ whole genome shotgun (WGS) entry which is preliminary data.</text>
</comment>
<dbReference type="Proteomes" id="UP000257109">
    <property type="component" value="Unassembled WGS sequence"/>
</dbReference>
<feature type="domain" description="Integrase zinc-binding" evidence="1">
    <location>
        <begin position="28"/>
        <end position="72"/>
    </location>
</feature>
<dbReference type="EMBL" id="QJKJ01002699">
    <property type="protein sequence ID" value="RDY01738.1"/>
    <property type="molecule type" value="Genomic_DNA"/>
</dbReference>
<feature type="non-terminal residue" evidence="2">
    <location>
        <position position="1"/>
    </location>
</feature>
<dbReference type="Pfam" id="PF17921">
    <property type="entry name" value="Integrase_H2C2"/>
    <property type="match status" value="1"/>
</dbReference>
<dbReference type="AlphaFoldDB" id="A0A371HG31"/>
<dbReference type="PANTHER" id="PTHR35046:SF9">
    <property type="entry name" value="RNA-DIRECTED DNA POLYMERASE"/>
    <property type="match status" value="1"/>
</dbReference>
<protein>
    <recommendedName>
        <fullName evidence="1">Integrase zinc-binding domain-containing protein</fullName>
    </recommendedName>
</protein>
<gene>
    <name evidence="2" type="ORF">CR513_14893</name>
</gene>
<evidence type="ECO:0000259" key="1">
    <source>
        <dbReference type="Pfam" id="PF17921"/>
    </source>
</evidence>
<proteinExistence type="predicted"/>